<keyword evidence="8" id="KW-1185">Reference proteome</keyword>
<reference evidence="7" key="1">
    <citation type="submission" date="2023-02" db="EMBL/GenBank/DDBJ databases">
        <title>Colletotrichum kahawae CIFC_Que2 genome sequencing and assembly.</title>
        <authorList>
            <person name="Baroncelli R."/>
        </authorList>
    </citation>
    <scope>NUCLEOTIDE SEQUENCE</scope>
    <source>
        <strain evidence="7">CIFC_Que2</strain>
    </source>
</reference>
<evidence type="ECO:0000313" key="8">
    <source>
        <dbReference type="Proteomes" id="UP001281614"/>
    </source>
</evidence>
<evidence type="ECO:0000256" key="2">
    <source>
        <dbReference type="ARBA" id="ARBA00004240"/>
    </source>
</evidence>
<dbReference type="EMBL" id="VYYT01000051">
    <property type="protein sequence ID" value="KAK2773891.1"/>
    <property type="molecule type" value="Genomic_DNA"/>
</dbReference>
<proteinExistence type="predicted"/>
<evidence type="ECO:0000256" key="6">
    <source>
        <dbReference type="ARBA" id="ARBA00023136"/>
    </source>
</evidence>
<keyword evidence="4" id="KW-0256">Endoplasmic reticulum</keyword>
<dbReference type="AlphaFoldDB" id="A0AAD9YR15"/>
<dbReference type="GO" id="GO:0005783">
    <property type="term" value="C:endoplasmic reticulum"/>
    <property type="evidence" value="ECO:0007669"/>
    <property type="project" value="UniProtKB-SubCell"/>
</dbReference>
<gene>
    <name evidence="7" type="ORF">CKAH01_13358</name>
</gene>
<dbReference type="InterPro" id="IPR052374">
    <property type="entry name" value="SERAC1"/>
</dbReference>
<dbReference type="Proteomes" id="UP001281614">
    <property type="component" value="Unassembled WGS sequence"/>
</dbReference>
<dbReference type="PANTHER" id="PTHR48182:SF2">
    <property type="entry name" value="PROTEIN SERAC1"/>
    <property type="match status" value="1"/>
</dbReference>
<evidence type="ECO:0000256" key="3">
    <source>
        <dbReference type="ARBA" id="ARBA00004370"/>
    </source>
</evidence>
<evidence type="ECO:0000256" key="5">
    <source>
        <dbReference type="ARBA" id="ARBA00023128"/>
    </source>
</evidence>
<organism evidence="7 8">
    <name type="scientific">Colletotrichum kahawae</name>
    <name type="common">Coffee berry disease fungus</name>
    <dbReference type="NCBI Taxonomy" id="34407"/>
    <lineage>
        <taxon>Eukaryota</taxon>
        <taxon>Fungi</taxon>
        <taxon>Dikarya</taxon>
        <taxon>Ascomycota</taxon>
        <taxon>Pezizomycotina</taxon>
        <taxon>Sordariomycetes</taxon>
        <taxon>Hypocreomycetidae</taxon>
        <taxon>Glomerellales</taxon>
        <taxon>Glomerellaceae</taxon>
        <taxon>Colletotrichum</taxon>
        <taxon>Colletotrichum gloeosporioides species complex</taxon>
    </lineage>
</organism>
<comment type="subcellular location">
    <subcellularLocation>
        <location evidence="2">Endoplasmic reticulum</location>
    </subcellularLocation>
    <subcellularLocation>
        <location evidence="3">Membrane</location>
    </subcellularLocation>
    <subcellularLocation>
        <location evidence="1">Mitochondrion</location>
    </subcellularLocation>
</comment>
<evidence type="ECO:0000256" key="4">
    <source>
        <dbReference type="ARBA" id="ARBA00022824"/>
    </source>
</evidence>
<evidence type="ECO:0000256" key="1">
    <source>
        <dbReference type="ARBA" id="ARBA00004173"/>
    </source>
</evidence>
<accession>A0AAD9YR15</accession>
<dbReference type="PANTHER" id="PTHR48182">
    <property type="entry name" value="PROTEIN SERAC1"/>
    <property type="match status" value="1"/>
</dbReference>
<dbReference type="GO" id="GO:0016020">
    <property type="term" value="C:membrane"/>
    <property type="evidence" value="ECO:0007669"/>
    <property type="project" value="UniProtKB-SubCell"/>
</dbReference>
<protein>
    <submittedName>
        <fullName evidence="7">Ankyrin repeat protein</fullName>
    </submittedName>
</protein>
<evidence type="ECO:0000313" key="7">
    <source>
        <dbReference type="EMBL" id="KAK2773891.1"/>
    </source>
</evidence>
<name>A0AAD9YR15_COLKA</name>
<keyword evidence="6" id="KW-0472">Membrane</keyword>
<sequence>MPTDVDLIAIHGVGGHAIKTWTCGDRFWLRDFLPLDFPSARVLTFGFDGSQVFNASKSCLANPAADWYPTAAK</sequence>
<dbReference type="GO" id="GO:0005739">
    <property type="term" value="C:mitochondrion"/>
    <property type="evidence" value="ECO:0007669"/>
    <property type="project" value="UniProtKB-SubCell"/>
</dbReference>
<comment type="caution">
    <text evidence="7">The sequence shown here is derived from an EMBL/GenBank/DDBJ whole genome shotgun (WGS) entry which is preliminary data.</text>
</comment>
<keyword evidence="5" id="KW-0496">Mitochondrion</keyword>